<organism evidence="3">
    <name type="scientific">Onchocerca flexuosa</name>
    <dbReference type="NCBI Taxonomy" id="387005"/>
    <lineage>
        <taxon>Eukaryota</taxon>
        <taxon>Metazoa</taxon>
        <taxon>Ecdysozoa</taxon>
        <taxon>Nematoda</taxon>
        <taxon>Chromadorea</taxon>
        <taxon>Rhabditida</taxon>
        <taxon>Spirurina</taxon>
        <taxon>Spiruromorpha</taxon>
        <taxon>Filarioidea</taxon>
        <taxon>Onchocercidae</taxon>
        <taxon>Onchocerca</taxon>
    </lineage>
</organism>
<evidence type="ECO:0000313" key="3">
    <source>
        <dbReference type="WBParaSite" id="OFLC_0000360901-mRNA-1"/>
    </source>
</evidence>
<accession>A0A183H7Z8</accession>
<evidence type="ECO:0000313" key="2">
    <source>
        <dbReference type="Proteomes" id="UP000267606"/>
    </source>
</evidence>
<dbReference type="AlphaFoldDB" id="A0A183H7Z8"/>
<dbReference type="Proteomes" id="UP000267606">
    <property type="component" value="Unassembled WGS sequence"/>
</dbReference>
<evidence type="ECO:0000313" key="1">
    <source>
        <dbReference type="EMBL" id="VDO37141.1"/>
    </source>
</evidence>
<name>A0A183H7Z8_9BILA</name>
<keyword evidence="2" id="KW-1185">Reference proteome</keyword>
<reference evidence="1 2" key="2">
    <citation type="submission" date="2018-11" db="EMBL/GenBank/DDBJ databases">
        <authorList>
            <consortium name="Pathogen Informatics"/>
        </authorList>
    </citation>
    <scope>NUCLEOTIDE SEQUENCE [LARGE SCALE GENOMIC DNA]</scope>
</reference>
<dbReference type="WBParaSite" id="OFLC_0000360901-mRNA-1">
    <property type="protein sequence ID" value="OFLC_0000360901-mRNA-1"/>
    <property type="gene ID" value="OFLC_0000360901"/>
</dbReference>
<dbReference type="EMBL" id="UZAJ01002477">
    <property type="protein sequence ID" value="VDO37141.1"/>
    <property type="molecule type" value="Genomic_DNA"/>
</dbReference>
<reference evidence="3" key="1">
    <citation type="submission" date="2016-06" db="UniProtKB">
        <authorList>
            <consortium name="WormBaseParasite"/>
        </authorList>
    </citation>
    <scope>IDENTIFICATION</scope>
</reference>
<proteinExistence type="predicted"/>
<protein>
    <submittedName>
        <fullName evidence="3">Reverse transcriptase domain-containing protein</fullName>
    </submittedName>
</protein>
<sequence length="105" mass="11541">MKSKKHASIELPQNSSTADERFIGNITQIGINNQTKRNKIQQSEPCLVDLDEIVIFNSSLLDHMKHECGLLKNKVDRLTARWGGLEFGLDASGGDSSNSASDLGR</sequence>
<gene>
    <name evidence="1" type="ORF">OFLC_LOCUS3610</name>
</gene>